<dbReference type="PANTHER" id="PTHR11961">
    <property type="entry name" value="CYTOCHROME C"/>
    <property type="match status" value="1"/>
</dbReference>
<keyword evidence="3 6" id="KW-0479">Metal-binding</keyword>
<evidence type="ECO:0000256" key="3">
    <source>
        <dbReference type="ARBA" id="ARBA00022723"/>
    </source>
</evidence>
<feature type="domain" description="Cytochrome c" evidence="8">
    <location>
        <begin position="66"/>
        <end position="166"/>
    </location>
</feature>
<evidence type="ECO:0000259" key="8">
    <source>
        <dbReference type="PROSITE" id="PS51007"/>
    </source>
</evidence>
<dbReference type="Pfam" id="PF00034">
    <property type="entry name" value="Cytochrom_C"/>
    <property type="match status" value="1"/>
</dbReference>
<dbReference type="InterPro" id="IPR002327">
    <property type="entry name" value="Cyt_c_1A/1B"/>
</dbReference>
<accession>A0ABX0XPC0</accession>
<dbReference type="RefSeq" id="WP_167955757.1">
    <property type="nucleotide sequence ID" value="NZ_JAATJE010000002.1"/>
</dbReference>
<protein>
    <submittedName>
        <fullName evidence="9">Cytochrome c</fullName>
    </submittedName>
</protein>
<keyword evidence="5 6" id="KW-0408">Iron</keyword>
<sequence length="228" mass="23278">MDNRTNTIAGWVLAAGIVALGSGIVASEAFHSERPETMGYPIEGVVEEGAGGAAAVEPIANRLANADVAKGEQVFAKCAACHNATKGGPNGIGPNLWGAMFKPHGHVPGFAYSEALKAVPGTWTWEAMDEWLTSPRRYAEGTKMTFAGLSDPQDRANIIAYLNQQSDAPAPLPAAVPAADSAAEGAEAAPTGGQKAADVNSSEATPAPGAPSQDDAAQERAADQGLTK</sequence>
<feature type="compositionally biased region" description="Low complexity" evidence="7">
    <location>
        <begin position="173"/>
        <end position="190"/>
    </location>
</feature>
<dbReference type="InterPro" id="IPR009056">
    <property type="entry name" value="Cyt_c-like_dom"/>
</dbReference>
<comment type="caution">
    <text evidence="9">The sequence shown here is derived from an EMBL/GenBank/DDBJ whole genome shotgun (WGS) entry which is preliminary data.</text>
</comment>
<dbReference type="EMBL" id="JAATJE010000002">
    <property type="protein sequence ID" value="NJC35140.1"/>
    <property type="molecule type" value="Genomic_DNA"/>
</dbReference>
<evidence type="ECO:0000256" key="2">
    <source>
        <dbReference type="ARBA" id="ARBA00022617"/>
    </source>
</evidence>
<gene>
    <name evidence="9" type="ORF">GGR88_002654</name>
</gene>
<evidence type="ECO:0000256" key="6">
    <source>
        <dbReference type="PROSITE-ProRule" id="PRU00433"/>
    </source>
</evidence>
<evidence type="ECO:0000313" key="9">
    <source>
        <dbReference type="EMBL" id="NJC35140.1"/>
    </source>
</evidence>
<keyword evidence="4" id="KW-0249">Electron transport</keyword>
<keyword evidence="1" id="KW-0813">Transport</keyword>
<name>A0ABX0XPC0_9SPHN</name>
<dbReference type="SUPFAM" id="SSF46626">
    <property type="entry name" value="Cytochrome c"/>
    <property type="match status" value="1"/>
</dbReference>
<evidence type="ECO:0000256" key="5">
    <source>
        <dbReference type="ARBA" id="ARBA00023004"/>
    </source>
</evidence>
<dbReference type="PROSITE" id="PS51007">
    <property type="entry name" value="CYTC"/>
    <property type="match status" value="1"/>
</dbReference>
<evidence type="ECO:0000313" key="10">
    <source>
        <dbReference type="Proteomes" id="UP000734218"/>
    </source>
</evidence>
<proteinExistence type="predicted"/>
<feature type="region of interest" description="Disordered" evidence="7">
    <location>
        <begin position="171"/>
        <end position="228"/>
    </location>
</feature>
<evidence type="ECO:0000256" key="7">
    <source>
        <dbReference type="SAM" id="MobiDB-lite"/>
    </source>
</evidence>
<evidence type="ECO:0000256" key="4">
    <source>
        <dbReference type="ARBA" id="ARBA00022982"/>
    </source>
</evidence>
<dbReference type="InterPro" id="IPR036909">
    <property type="entry name" value="Cyt_c-like_dom_sf"/>
</dbReference>
<evidence type="ECO:0000256" key="1">
    <source>
        <dbReference type="ARBA" id="ARBA00022448"/>
    </source>
</evidence>
<keyword evidence="2 6" id="KW-0349">Heme</keyword>
<keyword evidence="10" id="KW-1185">Reference proteome</keyword>
<reference evidence="9 10" key="1">
    <citation type="submission" date="2020-03" db="EMBL/GenBank/DDBJ databases">
        <title>Genomic Encyclopedia of Type Strains, Phase IV (KMG-IV): sequencing the most valuable type-strain genomes for metagenomic binning, comparative biology and taxonomic classification.</title>
        <authorList>
            <person name="Goeker M."/>
        </authorList>
    </citation>
    <scope>NUCLEOTIDE SEQUENCE [LARGE SCALE GENOMIC DNA]</scope>
    <source>
        <strain evidence="9 10">DSM 27651</strain>
    </source>
</reference>
<dbReference type="Gene3D" id="1.10.760.10">
    <property type="entry name" value="Cytochrome c-like domain"/>
    <property type="match status" value="1"/>
</dbReference>
<organism evidence="9 10">
    <name type="scientific">Sphingomonas jejuensis</name>
    <dbReference type="NCBI Taxonomy" id="904715"/>
    <lineage>
        <taxon>Bacteria</taxon>
        <taxon>Pseudomonadati</taxon>
        <taxon>Pseudomonadota</taxon>
        <taxon>Alphaproteobacteria</taxon>
        <taxon>Sphingomonadales</taxon>
        <taxon>Sphingomonadaceae</taxon>
        <taxon>Sphingomonas</taxon>
    </lineage>
</organism>
<dbReference type="Proteomes" id="UP000734218">
    <property type="component" value="Unassembled WGS sequence"/>
</dbReference>
<dbReference type="PRINTS" id="PR00604">
    <property type="entry name" value="CYTCHRMECIAB"/>
</dbReference>